<proteinExistence type="predicted"/>
<dbReference type="EMBL" id="CP055902">
    <property type="protein sequence ID" value="QKX63127.1"/>
    <property type="molecule type" value="Genomic_DNA"/>
</dbReference>
<dbReference type="OrthoDB" id="4074350at2759"/>
<dbReference type="RefSeq" id="XP_035349301.1">
    <property type="nucleotide sequence ID" value="XM_035493408.1"/>
</dbReference>
<dbReference type="GeneID" id="55997776"/>
<evidence type="ECO:0000256" key="1">
    <source>
        <dbReference type="SAM" id="SignalP"/>
    </source>
</evidence>
<dbReference type="KEGG" id="trg:TRUGW13939_10295"/>
<sequence length="220" mass="23768">MTLCRLTQGAGTIALFIFWSVSEIASIVEAQTHVRRPIAATWSDKSYGPDGPWQAVQVNIGSSSQQIDLYPGGTWETIILLQDICTNITLTSDCYVSDAGVFSSTASTTWDNTSIDYSPDGSSYAAYSFGQTRAVPINALARRAVDTIRFNGFTTPSVDIVGIDQGYQTYAGGQNYPLTVGILSLSAPDLNQSFPETSGPSINTTFIVMQLGYDHLFMDT</sequence>
<gene>
    <name evidence="2" type="ORF">TRUGW13939_10295</name>
</gene>
<protein>
    <recommendedName>
        <fullName evidence="4">Peptidase A1 domain-containing protein</fullName>
    </recommendedName>
</protein>
<evidence type="ECO:0000313" key="3">
    <source>
        <dbReference type="Proteomes" id="UP000509510"/>
    </source>
</evidence>
<organism evidence="2 3">
    <name type="scientific">Talaromyces rugulosus</name>
    <name type="common">Penicillium rugulosum</name>
    <dbReference type="NCBI Taxonomy" id="121627"/>
    <lineage>
        <taxon>Eukaryota</taxon>
        <taxon>Fungi</taxon>
        <taxon>Dikarya</taxon>
        <taxon>Ascomycota</taxon>
        <taxon>Pezizomycotina</taxon>
        <taxon>Eurotiomycetes</taxon>
        <taxon>Eurotiomycetidae</taxon>
        <taxon>Eurotiales</taxon>
        <taxon>Trichocomaceae</taxon>
        <taxon>Talaromyces</taxon>
        <taxon>Talaromyces sect. Islandici</taxon>
    </lineage>
</organism>
<feature type="chain" id="PRO_5028907483" description="Peptidase A1 domain-containing protein" evidence="1">
    <location>
        <begin position="31"/>
        <end position="220"/>
    </location>
</feature>
<reference evidence="3" key="1">
    <citation type="submission" date="2020-06" db="EMBL/GenBank/DDBJ databases">
        <title>A chromosome-scale genome assembly of Talaromyces rugulosus W13939.</title>
        <authorList>
            <person name="Wang B."/>
            <person name="Guo L."/>
            <person name="Ye K."/>
            <person name="Wang L."/>
        </authorList>
    </citation>
    <scope>NUCLEOTIDE SEQUENCE [LARGE SCALE GENOMIC DNA]</scope>
    <source>
        <strain evidence="3">W13939</strain>
    </source>
</reference>
<evidence type="ECO:0008006" key="4">
    <source>
        <dbReference type="Google" id="ProtNLM"/>
    </source>
</evidence>
<dbReference type="Proteomes" id="UP000509510">
    <property type="component" value="Chromosome V"/>
</dbReference>
<accession>A0A7H8RAJ8</accession>
<keyword evidence="3" id="KW-1185">Reference proteome</keyword>
<evidence type="ECO:0000313" key="2">
    <source>
        <dbReference type="EMBL" id="QKX63127.1"/>
    </source>
</evidence>
<keyword evidence="1" id="KW-0732">Signal</keyword>
<dbReference type="AlphaFoldDB" id="A0A7H8RAJ8"/>
<name>A0A7H8RAJ8_TALRU</name>
<feature type="signal peptide" evidence="1">
    <location>
        <begin position="1"/>
        <end position="30"/>
    </location>
</feature>